<accession>A0ACC1MJT7</accession>
<keyword evidence="2" id="KW-1185">Reference proteome</keyword>
<dbReference type="Proteomes" id="UP001143910">
    <property type="component" value="Unassembled WGS sequence"/>
</dbReference>
<organism evidence="1 2">
    <name type="scientific">Zarea fungicola</name>
    <dbReference type="NCBI Taxonomy" id="93591"/>
    <lineage>
        <taxon>Eukaryota</taxon>
        <taxon>Fungi</taxon>
        <taxon>Dikarya</taxon>
        <taxon>Ascomycota</taxon>
        <taxon>Pezizomycotina</taxon>
        <taxon>Sordariomycetes</taxon>
        <taxon>Hypocreomycetidae</taxon>
        <taxon>Hypocreales</taxon>
        <taxon>Cordycipitaceae</taxon>
        <taxon>Zarea</taxon>
    </lineage>
</organism>
<comment type="caution">
    <text evidence="1">The sequence shown here is derived from an EMBL/GenBank/DDBJ whole genome shotgun (WGS) entry which is preliminary data.</text>
</comment>
<protein>
    <submittedName>
        <fullName evidence="1">Uncharacterized protein</fullName>
    </submittedName>
</protein>
<gene>
    <name evidence="1" type="ORF">NQ176_g9736</name>
</gene>
<dbReference type="EMBL" id="JANJQO010002347">
    <property type="protein sequence ID" value="KAJ2967280.1"/>
    <property type="molecule type" value="Genomic_DNA"/>
</dbReference>
<proteinExistence type="predicted"/>
<evidence type="ECO:0000313" key="1">
    <source>
        <dbReference type="EMBL" id="KAJ2967280.1"/>
    </source>
</evidence>
<evidence type="ECO:0000313" key="2">
    <source>
        <dbReference type="Proteomes" id="UP001143910"/>
    </source>
</evidence>
<reference evidence="1" key="1">
    <citation type="submission" date="2022-08" db="EMBL/GenBank/DDBJ databases">
        <title>Genome Sequence of Lecanicillium fungicola.</title>
        <authorList>
            <person name="Buettner E."/>
        </authorList>
    </citation>
    <scope>NUCLEOTIDE SEQUENCE</scope>
    <source>
        <strain evidence="1">Babe33</strain>
    </source>
</reference>
<name>A0ACC1MJT7_9HYPO</name>
<sequence length="556" mass="60766">MVTRPINTQDYIAIAEIVVYSVYLIGGIYLCVKHGISRAAGFRFLIILALARLIGSSMLLATLNDATNERLYIGFAVTNGVGLGPLILMLIGLLGRTFDWINRDGHNVLPPRIPRLVQLLMLIAIVLVIVGGTQSDYTTDGSSIIVHYNTLSKVGMGLMIAVVVAVAAQLGLAVLHRNRIPAGEIHLLHAVALALPFAIVRLIYGCVVILANRNASIWVYLVTSVIMEFVICLIVEVTGFSLRKISDYELGNQDIEGADMIHENGHQKVENATVTGDAVKPSMALYSCYGRVFVAILLSAQSYATTILHDNAFTPDYVLEANTGPVRVNCETRTSVTFNGTTPGPTIYLTEGRTSWVRVYNRSPSVNITTHFHGLGMRCAPFSDGTPLVSQWPIAPGHFFDYEIRPEIGDAGTYFYHSHVGFQQITAFGPVVVRDAHETAHEYDEDIILSTADYYVANDTAVESGVLGTPFKWPGEPDAITIQNRSGKTGYGNATDPTCEPYILEVDPAKTYRIRLIGTTVLSLIKIGGSDRPHAGWARPALQLPAEDKVRRRTPR</sequence>